<sequence length="262" mass="30162">MSSSSSSSNPQTWNYDVFFSFTIENNFTSHLKSSLSGANFRTFMDNHDLHRRRESGDEVKPCVLRAMEASRISIVVLAEEYGECIGFLERVEKVMECHRRMGQVVLPIYYEVDLWEVRKQSGEFGEAFERLIKGMRVAKEKEVRWRRELTEFTLLPHCGVSSFSVESRLRRVVRFDRQFPSVLKIFLGREILMDKEMQKMKLLCCLWLNNNLSAMLELSELAISDVAIITVVRGGVRVCLSVGSQTKAKEVISPVLAFLVLF</sequence>
<dbReference type="EMBL" id="JAAIUW010000001">
    <property type="protein sequence ID" value="KAF7845085.1"/>
    <property type="molecule type" value="Genomic_DNA"/>
</dbReference>
<dbReference type="InterPro" id="IPR035897">
    <property type="entry name" value="Toll_tir_struct_dom_sf"/>
</dbReference>
<dbReference type="AlphaFoldDB" id="A0A835CM09"/>
<feature type="domain" description="TIR" evidence="5">
    <location>
        <begin position="13"/>
        <end position="152"/>
    </location>
</feature>
<evidence type="ECO:0000259" key="5">
    <source>
        <dbReference type="PROSITE" id="PS50104"/>
    </source>
</evidence>
<dbReference type="PANTHER" id="PTHR32009:SF39">
    <property type="entry name" value="TIR DOMAIN-CONTAINING PROTEIN"/>
    <property type="match status" value="1"/>
</dbReference>
<dbReference type="GO" id="GO:0061809">
    <property type="term" value="F:NAD+ nucleosidase activity, cyclic ADP-ribose generating"/>
    <property type="evidence" value="ECO:0007669"/>
    <property type="project" value="UniProtKB-EC"/>
</dbReference>
<keyword evidence="2" id="KW-0378">Hydrolase</keyword>
<dbReference type="SUPFAM" id="SSF52200">
    <property type="entry name" value="Toll/Interleukin receptor TIR domain"/>
    <property type="match status" value="1"/>
</dbReference>
<evidence type="ECO:0000313" key="6">
    <source>
        <dbReference type="EMBL" id="KAF7845085.1"/>
    </source>
</evidence>
<keyword evidence="3" id="KW-0520">NAD</keyword>
<name>A0A835CM09_9FABA</name>
<dbReference type="InterPro" id="IPR000157">
    <property type="entry name" value="TIR_dom"/>
</dbReference>
<evidence type="ECO:0000256" key="4">
    <source>
        <dbReference type="ARBA" id="ARBA00047304"/>
    </source>
</evidence>
<evidence type="ECO:0000256" key="1">
    <source>
        <dbReference type="ARBA" id="ARBA00011982"/>
    </source>
</evidence>
<dbReference type="EC" id="3.2.2.6" evidence="1"/>
<dbReference type="SMART" id="SM00255">
    <property type="entry name" value="TIR"/>
    <property type="match status" value="1"/>
</dbReference>
<evidence type="ECO:0000256" key="3">
    <source>
        <dbReference type="ARBA" id="ARBA00023027"/>
    </source>
</evidence>
<proteinExistence type="predicted"/>
<gene>
    <name evidence="6" type="ORF">G2W53_001990</name>
</gene>
<evidence type="ECO:0000256" key="2">
    <source>
        <dbReference type="ARBA" id="ARBA00022801"/>
    </source>
</evidence>
<dbReference type="Proteomes" id="UP000634136">
    <property type="component" value="Unassembled WGS sequence"/>
</dbReference>
<protein>
    <recommendedName>
        <fullName evidence="1">ADP-ribosyl cyclase/cyclic ADP-ribose hydrolase</fullName>
        <ecNumber evidence="1">3.2.2.6</ecNumber>
    </recommendedName>
</protein>
<accession>A0A835CM09</accession>
<dbReference type="Gene3D" id="3.40.50.10140">
    <property type="entry name" value="Toll/interleukin-1 receptor homology (TIR) domain"/>
    <property type="match status" value="1"/>
</dbReference>
<dbReference type="PANTHER" id="PTHR32009">
    <property type="entry name" value="TMV RESISTANCE PROTEIN N-LIKE"/>
    <property type="match status" value="1"/>
</dbReference>
<organism evidence="6 7">
    <name type="scientific">Senna tora</name>
    <dbReference type="NCBI Taxonomy" id="362788"/>
    <lineage>
        <taxon>Eukaryota</taxon>
        <taxon>Viridiplantae</taxon>
        <taxon>Streptophyta</taxon>
        <taxon>Embryophyta</taxon>
        <taxon>Tracheophyta</taxon>
        <taxon>Spermatophyta</taxon>
        <taxon>Magnoliopsida</taxon>
        <taxon>eudicotyledons</taxon>
        <taxon>Gunneridae</taxon>
        <taxon>Pentapetalae</taxon>
        <taxon>rosids</taxon>
        <taxon>fabids</taxon>
        <taxon>Fabales</taxon>
        <taxon>Fabaceae</taxon>
        <taxon>Caesalpinioideae</taxon>
        <taxon>Cassia clade</taxon>
        <taxon>Senna</taxon>
    </lineage>
</organism>
<keyword evidence="7" id="KW-1185">Reference proteome</keyword>
<dbReference type="GO" id="GO:0007165">
    <property type="term" value="P:signal transduction"/>
    <property type="evidence" value="ECO:0007669"/>
    <property type="project" value="InterPro"/>
</dbReference>
<comment type="caution">
    <text evidence="6">The sequence shown here is derived from an EMBL/GenBank/DDBJ whole genome shotgun (WGS) entry which is preliminary data.</text>
</comment>
<dbReference type="Pfam" id="PF01582">
    <property type="entry name" value="TIR"/>
    <property type="match status" value="1"/>
</dbReference>
<dbReference type="PROSITE" id="PS50104">
    <property type="entry name" value="TIR"/>
    <property type="match status" value="1"/>
</dbReference>
<comment type="catalytic activity">
    <reaction evidence="4">
        <text>NAD(+) + H2O = ADP-D-ribose + nicotinamide + H(+)</text>
        <dbReference type="Rhea" id="RHEA:16301"/>
        <dbReference type="ChEBI" id="CHEBI:15377"/>
        <dbReference type="ChEBI" id="CHEBI:15378"/>
        <dbReference type="ChEBI" id="CHEBI:17154"/>
        <dbReference type="ChEBI" id="CHEBI:57540"/>
        <dbReference type="ChEBI" id="CHEBI:57967"/>
        <dbReference type="EC" id="3.2.2.6"/>
    </reaction>
    <physiologicalReaction direction="left-to-right" evidence="4">
        <dbReference type="Rhea" id="RHEA:16302"/>
    </physiologicalReaction>
</comment>
<evidence type="ECO:0000313" key="7">
    <source>
        <dbReference type="Proteomes" id="UP000634136"/>
    </source>
</evidence>
<reference evidence="6" key="1">
    <citation type="submission" date="2020-09" db="EMBL/GenBank/DDBJ databases">
        <title>Genome-Enabled Discovery of Anthraquinone Biosynthesis in Senna tora.</title>
        <authorList>
            <person name="Kang S.-H."/>
            <person name="Pandey R.P."/>
            <person name="Lee C.-M."/>
            <person name="Sim J.-S."/>
            <person name="Jeong J.-T."/>
            <person name="Choi B.-S."/>
            <person name="Jung M."/>
            <person name="Ginzburg D."/>
            <person name="Zhao K."/>
            <person name="Won S.Y."/>
            <person name="Oh T.-J."/>
            <person name="Yu Y."/>
            <person name="Kim N.-H."/>
            <person name="Lee O.R."/>
            <person name="Lee T.-H."/>
            <person name="Bashyal P."/>
            <person name="Kim T.-S."/>
            <person name="Lee W.-H."/>
            <person name="Kawkins C."/>
            <person name="Kim C.-K."/>
            <person name="Kim J.S."/>
            <person name="Ahn B.O."/>
            <person name="Rhee S.Y."/>
            <person name="Sohng J.K."/>
        </authorList>
    </citation>
    <scope>NUCLEOTIDE SEQUENCE</scope>
    <source>
        <tissue evidence="6">Leaf</tissue>
    </source>
</reference>
<dbReference type="OrthoDB" id="1431171at2759"/>